<dbReference type="KEGG" id="kng:KNAG_0B01230"/>
<sequence length="297" mass="32982">MDPSTATKKFKSSQFLNKIITKDDITPLSRGKTGISSKENNGAEGSVRHNVIVDSIPTSESSHVSDTETVDSAAESDSLFSPLSSSLQVNDFQEEDMYENFGSFANGLEKFPNYDLGCLENNTGSKINNFGSLNAGLVFENTEVGLPLDSNEMLNNDEFWKEVTLTDEEAIFFENNHQDTQRRNSVMQQTPQDISNTCLEDFVSDDLLSPMNKDWADNLFNDSQYKVKLLCYRDADGNLSLKTRSVPQRTVSTTAGTGFIGKKKLNKRKKLLKKCIRRNSGVGAMISTGVGMNEFML</sequence>
<dbReference type="OrthoDB" id="4069767at2759"/>
<evidence type="ECO:0000313" key="2">
    <source>
        <dbReference type="EMBL" id="CCK68570.1"/>
    </source>
</evidence>
<protein>
    <submittedName>
        <fullName evidence="2">Uncharacterized protein</fullName>
    </submittedName>
</protein>
<name>J7R196_HUIN7</name>
<dbReference type="Proteomes" id="UP000006310">
    <property type="component" value="Chromosome 2"/>
</dbReference>
<reference evidence="2 3" key="1">
    <citation type="journal article" date="2011" name="Proc. Natl. Acad. Sci. U.S.A.">
        <title>Evolutionary erosion of yeast sex chromosomes by mating-type switching accidents.</title>
        <authorList>
            <person name="Gordon J.L."/>
            <person name="Armisen D."/>
            <person name="Proux-Wera E."/>
            <person name="Oheigeartaigh S.S."/>
            <person name="Byrne K.P."/>
            <person name="Wolfe K.H."/>
        </authorList>
    </citation>
    <scope>NUCLEOTIDE SEQUENCE [LARGE SCALE GENOMIC DNA]</scope>
    <source>
        <strain evidence="3">ATCC MYA-139 / BCRC 22969 / CBS 8797 / CCRC 22969 / KCTC 17520 / NBRC 10181 / NCYC 3082</strain>
    </source>
</reference>
<accession>J7R196</accession>
<gene>
    <name evidence="2" type="primary">KNAG0B01230</name>
    <name evidence="2" type="ordered locus">KNAG_0B01230</name>
</gene>
<feature type="region of interest" description="Disordered" evidence="1">
    <location>
        <begin position="26"/>
        <end position="75"/>
    </location>
</feature>
<evidence type="ECO:0000313" key="3">
    <source>
        <dbReference type="Proteomes" id="UP000006310"/>
    </source>
</evidence>
<dbReference type="HOGENOM" id="CLU_937094_0_0_1"/>
<dbReference type="AlphaFoldDB" id="J7R196"/>
<evidence type="ECO:0000256" key="1">
    <source>
        <dbReference type="SAM" id="MobiDB-lite"/>
    </source>
</evidence>
<organism evidence="2 3">
    <name type="scientific">Huiozyma naganishii (strain ATCC MYA-139 / BCRC 22969 / CBS 8797 / KCTC 17520 / NBRC 10181 / NCYC 3082 / Yp74L-3)</name>
    <name type="common">Yeast</name>
    <name type="synonym">Kazachstania naganishii</name>
    <dbReference type="NCBI Taxonomy" id="1071383"/>
    <lineage>
        <taxon>Eukaryota</taxon>
        <taxon>Fungi</taxon>
        <taxon>Dikarya</taxon>
        <taxon>Ascomycota</taxon>
        <taxon>Saccharomycotina</taxon>
        <taxon>Saccharomycetes</taxon>
        <taxon>Saccharomycetales</taxon>
        <taxon>Saccharomycetaceae</taxon>
        <taxon>Huiozyma</taxon>
    </lineage>
</organism>
<dbReference type="GeneID" id="34524220"/>
<dbReference type="EMBL" id="HE978315">
    <property type="protein sequence ID" value="CCK68570.1"/>
    <property type="molecule type" value="Genomic_DNA"/>
</dbReference>
<dbReference type="RefSeq" id="XP_022462816.1">
    <property type="nucleotide sequence ID" value="XM_022611403.1"/>
</dbReference>
<proteinExistence type="predicted"/>
<dbReference type="eggNOG" id="ENOG502S5S7">
    <property type="taxonomic scope" value="Eukaryota"/>
</dbReference>
<keyword evidence="3" id="KW-1185">Reference proteome</keyword>
<reference evidence="3" key="2">
    <citation type="submission" date="2012-08" db="EMBL/GenBank/DDBJ databases">
        <title>Genome sequence of Kazachstania naganishii.</title>
        <authorList>
            <person name="Gordon J.L."/>
            <person name="Armisen D."/>
            <person name="Proux-Wera E."/>
            <person name="OhEigeartaigh S.S."/>
            <person name="Byrne K.P."/>
            <person name="Wolfe K.H."/>
        </authorList>
    </citation>
    <scope>NUCLEOTIDE SEQUENCE [LARGE SCALE GENOMIC DNA]</scope>
    <source>
        <strain evidence="3">ATCC MYA-139 / BCRC 22969 / CBS 8797 / CCRC 22969 / KCTC 17520 / NBRC 10181 / NCYC 3082</strain>
    </source>
</reference>
<dbReference type="OMA" id="FWKNIET"/>